<protein>
    <submittedName>
        <fullName evidence="1">Uncharacterized protein</fullName>
    </submittedName>
</protein>
<proteinExistence type="predicted"/>
<reference evidence="1 2" key="1">
    <citation type="journal article" date="2020" name="Cell">
        <title>Large-Scale Comparative Analyses of Tick Genomes Elucidate Their Genetic Diversity and Vector Capacities.</title>
        <authorList>
            <consortium name="Tick Genome and Microbiome Consortium (TIGMIC)"/>
            <person name="Jia N."/>
            <person name="Wang J."/>
            <person name="Shi W."/>
            <person name="Du L."/>
            <person name="Sun Y."/>
            <person name="Zhan W."/>
            <person name="Jiang J.F."/>
            <person name="Wang Q."/>
            <person name="Zhang B."/>
            <person name="Ji P."/>
            <person name="Bell-Sakyi L."/>
            <person name="Cui X.M."/>
            <person name="Yuan T.T."/>
            <person name="Jiang B.G."/>
            <person name="Yang W.F."/>
            <person name="Lam T.T."/>
            <person name="Chang Q.C."/>
            <person name="Ding S.J."/>
            <person name="Wang X.J."/>
            <person name="Zhu J.G."/>
            <person name="Ruan X.D."/>
            <person name="Zhao L."/>
            <person name="Wei J.T."/>
            <person name="Ye R.Z."/>
            <person name="Que T.C."/>
            <person name="Du C.H."/>
            <person name="Zhou Y.H."/>
            <person name="Cheng J.X."/>
            <person name="Dai P.F."/>
            <person name="Guo W.B."/>
            <person name="Han X.H."/>
            <person name="Huang E.J."/>
            <person name="Li L.F."/>
            <person name="Wei W."/>
            <person name="Gao Y.C."/>
            <person name="Liu J.Z."/>
            <person name="Shao H.Z."/>
            <person name="Wang X."/>
            <person name="Wang C.C."/>
            <person name="Yang T.C."/>
            <person name="Huo Q.B."/>
            <person name="Li W."/>
            <person name="Chen H.Y."/>
            <person name="Chen S.E."/>
            <person name="Zhou L.G."/>
            <person name="Ni X.B."/>
            <person name="Tian J.H."/>
            <person name="Sheng Y."/>
            <person name="Liu T."/>
            <person name="Pan Y.S."/>
            <person name="Xia L.Y."/>
            <person name="Li J."/>
            <person name="Zhao F."/>
            <person name="Cao W.C."/>
        </authorList>
    </citation>
    <scope>NUCLEOTIDE SEQUENCE [LARGE SCALE GENOMIC DNA]</scope>
    <source>
        <strain evidence="1">Iper-2018</strain>
    </source>
</reference>
<sequence>MPSRTPRSCTTLKFTTATREVLLDQEETPSVEGPAETFACGDCDSVFASLEHLQRNRKSMHERRGGRHRCGHCPYSSDHKQHLVVHERTHTGQRPFVCDTCGKALTQQGKLTRHRRDTRASDRTSATYAGRRRTKARTPESGPMSAKTVGADSTPSGEKAYAFHLCCYRASNLSYVKRHVIRVHSKEYRHKCGDCGKGFLSPCLLRSHMRRQYVCDDKEQWMDSMMGGRGCTPNDTGETQKQK</sequence>
<evidence type="ECO:0000313" key="2">
    <source>
        <dbReference type="Proteomes" id="UP000805193"/>
    </source>
</evidence>
<name>A0AC60QUL1_IXOPE</name>
<dbReference type="EMBL" id="JABSTQ010003536">
    <property type="protein sequence ID" value="KAG0443371.1"/>
    <property type="molecule type" value="Genomic_DNA"/>
</dbReference>
<evidence type="ECO:0000313" key="1">
    <source>
        <dbReference type="EMBL" id="KAG0443371.1"/>
    </source>
</evidence>
<comment type="caution">
    <text evidence="1">The sequence shown here is derived from an EMBL/GenBank/DDBJ whole genome shotgun (WGS) entry which is preliminary data.</text>
</comment>
<organism evidence="1 2">
    <name type="scientific">Ixodes persulcatus</name>
    <name type="common">Taiga tick</name>
    <dbReference type="NCBI Taxonomy" id="34615"/>
    <lineage>
        <taxon>Eukaryota</taxon>
        <taxon>Metazoa</taxon>
        <taxon>Ecdysozoa</taxon>
        <taxon>Arthropoda</taxon>
        <taxon>Chelicerata</taxon>
        <taxon>Arachnida</taxon>
        <taxon>Acari</taxon>
        <taxon>Parasitiformes</taxon>
        <taxon>Ixodida</taxon>
        <taxon>Ixodoidea</taxon>
        <taxon>Ixodidae</taxon>
        <taxon>Ixodinae</taxon>
        <taxon>Ixodes</taxon>
    </lineage>
</organism>
<keyword evidence="2" id="KW-1185">Reference proteome</keyword>
<gene>
    <name evidence="1" type="ORF">HPB47_015003</name>
</gene>
<accession>A0AC60QUL1</accession>
<dbReference type="Proteomes" id="UP000805193">
    <property type="component" value="Unassembled WGS sequence"/>
</dbReference>